<gene>
    <name evidence="1" type="ORF">RRG08_004761</name>
</gene>
<sequence>MRNASSNANEIDISEERINCLERCRGAGTEIRKLVTKLDSGPGKRSTNCAGIRRGSDSRLFEDMKGDGVGSGGIECFEDVQRSLLNFLYPRPPSVWRHNPLRILIQHTSLNQTMHISGVCAPEVVVNLGDLSVILLVSR</sequence>
<dbReference type="Proteomes" id="UP001283361">
    <property type="component" value="Unassembled WGS sequence"/>
</dbReference>
<reference evidence="1" key="1">
    <citation type="journal article" date="2023" name="G3 (Bethesda)">
        <title>A reference genome for the long-term kleptoplast-retaining sea slug Elysia crispata morphotype clarki.</title>
        <authorList>
            <person name="Eastman K.E."/>
            <person name="Pendleton A.L."/>
            <person name="Shaikh M.A."/>
            <person name="Suttiyut T."/>
            <person name="Ogas R."/>
            <person name="Tomko P."/>
            <person name="Gavelis G."/>
            <person name="Widhalm J.R."/>
            <person name="Wisecaver J.H."/>
        </authorList>
    </citation>
    <scope>NUCLEOTIDE SEQUENCE</scope>
    <source>
        <strain evidence="1">ECLA1</strain>
    </source>
</reference>
<proteinExistence type="predicted"/>
<comment type="caution">
    <text evidence="1">The sequence shown here is derived from an EMBL/GenBank/DDBJ whole genome shotgun (WGS) entry which is preliminary data.</text>
</comment>
<name>A0AAE1AJP3_9GAST</name>
<dbReference type="AlphaFoldDB" id="A0AAE1AJP3"/>
<evidence type="ECO:0000313" key="1">
    <source>
        <dbReference type="EMBL" id="KAK3788466.1"/>
    </source>
</evidence>
<keyword evidence="2" id="KW-1185">Reference proteome</keyword>
<protein>
    <submittedName>
        <fullName evidence="1">Uncharacterized protein</fullName>
    </submittedName>
</protein>
<accession>A0AAE1AJP3</accession>
<dbReference type="EMBL" id="JAWDGP010001758">
    <property type="protein sequence ID" value="KAK3788466.1"/>
    <property type="molecule type" value="Genomic_DNA"/>
</dbReference>
<organism evidence="1 2">
    <name type="scientific">Elysia crispata</name>
    <name type="common">lettuce slug</name>
    <dbReference type="NCBI Taxonomy" id="231223"/>
    <lineage>
        <taxon>Eukaryota</taxon>
        <taxon>Metazoa</taxon>
        <taxon>Spiralia</taxon>
        <taxon>Lophotrochozoa</taxon>
        <taxon>Mollusca</taxon>
        <taxon>Gastropoda</taxon>
        <taxon>Heterobranchia</taxon>
        <taxon>Euthyneura</taxon>
        <taxon>Panpulmonata</taxon>
        <taxon>Sacoglossa</taxon>
        <taxon>Placobranchoidea</taxon>
        <taxon>Plakobranchidae</taxon>
        <taxon>Elysia</taxon>
    </lineage>
</organism>
<evidence type="ECO:0000313" key="2">
    <source>
        <dbReference type="Proteomes" id="UP001283361"/>
    </source>
</evidence>